<evidence type="ECO:0000313" key="1">
    <source>
        <dbReference type="EMBL" id="AYD87354.1"/>
    </source>
</evidence>
<dbReference type="EMBL" id="MH825712">
    <property type="protein sequence ID" value="AYD87354.1"/>
    <property type="molecule type" value="Genomic_DNA"/>
</dbReference>
<reference evidence="1 2" key="1">
    <citation type="submission" date="2018-08" db="EMBL/GenBank/DDBJ databases">
        <authorList>
            <person name="Preder H."/>
            <person name="Servin-Meza L.A."/>
            <person name="Bonilla J.A."/>
            <person name="Klyczek K."/>
            <person name="Garlena R.A."/>
            <person name="Russell D.A."/>
            <person name="Pope W.H."/>
            <person name="Jacobs-Sera D."/>
            <person name="Hatfull G.F."/>
        </authorList>
    </citation>
    <scope>NUCLEOTIDE SEQUENCE [LARGE SCALE GENOMIC DNA]</scope>
</reference>
<evidence type="ECO:0000313" key="2">
    <source>
        <dbReference type="Proteomes" id="UP000281993"/>
    </source>
</evidence>
<gene>
    <name evidence="1" type="primary">57</name>
    <name evidence="1" type="ORF">SEA_VALENTINIPUFF_57</name>
</gene>
<dbReference type="Proteomes" id="UP000281993">
    <property type="component" value="Segment"/>
</dbReference>
<keyword evidence="2" id="KW-1185">Reference proteome</keyword>
<organism evidence="1 2">
    <name type="scientific">Microbacterium phage ValentiniPuff</name>
    <dbReference type="NCBI Taxonomy" id="2315705"/>
    <lineage>
        <taxon>Viruses</taxon>
        <taxon>Duplodnaviria</taxon>
        <taxon>Heunggongvirae</taxon>
        <taxon>Uroviricota</taxon>
        <taxon>Caudoviricetes</taxon>
        <taxon>Valentinivirus</taxon>
        <taxon>Valentinivirus valentinipuff</taxon>
    </lineage>
</organism>
<protein>
    <submittedName>
        <fullName evidence="1">Uncharacterized protein</fullName>
    </submittedName>
</protein>
<proteinExistence type="predicted"/>
<sequence length="80" mass="8346">MGISRGTERFGHIIADRISFTKNGAGLQLPEGVTLPVDAGDVAEAVEEYLLQLPGSGPSTMLVIDETGELAWSPLNPPAA</sequence>
<accession>A0A386KQS4</accession>
<name>A0A386KQS4_9CAUD</name>